<evidence type="ECO:0000313" key="2">
    <source>
        <dbReference type="Proteomes" id="UP000320338"/>
    </source>
</evidence>
<comment type="caution">
    <text evidence="1">The sequence shown here is derived from an EMBL/GenBank/DDBJ whole genome shotgun (WGS) entry which is preliminary data.</text>
</comment>
<keyword evidence="2" id="KW-1185">Reference proteome</keyword>
<dbReference type="AlphaFoldDB" id="A0A4Y3WP09"/>
<dbReference type="Proteomes" id="UP000320338">
    <property type="component" value="Unassembled WGS sequence"/>
</dbReference>
<gene>
    <name evidence="1" type="ORF">PHY01_28280</name>
</gene>
<accession>A0A4Y3WP09</accession>
<protein>
    <submittedName>
        <fullName evidence="1">Uncharacterized protein</fullName>
    </submittedName>
</protein>
<organism evidence="1 2">
    <name type="scientific">Pseudonocardia hydrocarbonoxydans</name>
    <dbReference type="NCBI Taxonomy" id="76726"/>
    <lineage>
        <taxon>Bacteria</taxon>
        <taxon>Bacillati</taxon>
        <taxon>Actinomycetota</taxon>
        <taxon>Actinomycetes</taxon>
        <taxon>Pseudonocardiales</taxon>
        <taxon>Pseudonocardiaceae</taxon>
        <taxon>Pseudonocardia</taxon>
    </lineage>
</organism>
<sequence>MTTCDGCAGSGICDACSGYGYFPDTPETDYRGTDCTVCDGTCECTECDGHGSTDSDTDPGVDDEDAAMALLEMRQ</sequence>
<reference evidence="1 2" key="1">
    <citation type="submission" date="2019-06" db="EMBL/GenBank/DDBJ databases">
        <title>Whole genome shotgun sequence of Pseudonocardia hydrocarbonoxydans NBRC 14498.</title>
        <authorList>
            <person name="Hosoyama A."/>
            <person name="Uohara A."/>
            <person name="Ohji S."/>
            <person name="Ichikawa N."/>
        </authorList>
    </citation>
    <scope>NUCLEOTIDE SEQUENCE [LARGE SCALE GENOMIC DNA]</scope>
    <source>
        <strain evidence="1 2">NBRC 14498</strain>
    </source>
</reference>
<dbReference type="EMBL" id="BJNG01000020">
    <property type="protein sequence ID" value="GEC20545.1"/>
    <property type="molecule type" value="Genomic_DNA"/>
</dbReference>
<name>A0A4Y3WP09_9PSEU</name>
<evidence type="ECO:0000313" key="1">
    <source>
        <dbReference type="EMBL" id="GEC20545.1"/>
    </source>
</evidence>
<dbReference type="RefSeq" id="WP_170183811.1">
    <property type="nucleotide sequence ID" value="NZ_BJNG01000020.1"/>
</dbReference>
<proteinExistence type="predicted"/>